<dbReference type="AlphaFoldDB" id="A0AAV4RWI8"/>
<organism evidence="1 2">
    <name type="scientific">Caerostris darwini</name>
    <dbReference type="NCBI Taxonomy" id="1538125"/>
    <lineage>
        <taxon>Eukaryota</taxon>
        <taxon>Metazoa</taxon>
        <taxon>Ecdysozoa</taxon>
        <taxon>Arthropoda</taxon>
        <taxon>Chelicerata</taxon>
        <taxon>Arachnida</taxon>
        <taxon>Araneae</taxon>
        <taxon>Araneomorphae</taxon>
        <taxon>Entelegynae</taxon>
        <taxon>Araneoidea</taxon>
        <taxon>Araneidae</taxon>
        <taxon>Caerostris</taxon>
    </lineage>
</organism>
<protein>
    <submittedName>
        <fullName evidence="1">Uncharacterized protein</fullName>
    </submittedName>
</protein>
<reference evidence="1 2" key="1">
    <citation type="submission" date="2021-06" db="EMBL/GenBank/DDBJ databases">
        <title>Caerostris darwini draft genome.</title>
        <authorList>
            <person name="Kono N."/>
            <person name="Arakawa K."/>
        </authorList>
    </citation>
    <scope>NUCLEOTIDE SEQUENCE [LARGE SCALE GENOMIC DNA]</scope>
</reference>
<comment type="caution">
    <text evidence="1">The sequence shown here is derived from an EMBL/GenBank/DDBJ whole genome shotgun (WGS) entry which is preliminary data.</text>
</comment>
<name>A0AAV4RWI8_9ARAC</name>
<sequence length="93" mass="10703">MFLRWKKKGTLSVPQERGRDLFFALPNLSQNDGGELSILRAFLLGFQNEKFPPVLQGNGLPGCLRAKQIAWLCIVLEDFWKFFFQKNKEIGTV</sequence>
<proteinExistence type="predicted"/>
<accession>A0AAV4RWI8</accession>
<dbReference type="Proteomes" id="UP001054837">
    <property type="component" value="Unassembled WGS sequence"/>
</dbReference>
<dbReference type="EMBL" id="BPLQ01006964">
    <property type="protein sequence ID" value="GIY26693.1"/>
    <property type="molecule type" value="Genomic_DNA"/>
</dbReference>
<evidence type="ECO:0000313" key="1">
    <source>
        <dbReference type="EMBL" id="GIY26693.1"/>
    </source>
</evidence>
<gene>
    <name evidence="1" type="ORF">CDAR_616921</name>
</gene>
<keyword evidence="2" id="KW-1185">Reference proteome</keyword>
<evidence type="ECO:0000313" key="2">
    <source>
        <dbReference type="Proteomes" id="UP001054837"/>
    </source>
</evidence>